<reference evidence="1" key="1">
    <citation type="submission" date="2023-10" db="EMBL/GenBank/DDBJ databases">
        <title>Genome assembly of Pristionchus species.</title>
        <authorList>
            <person name="Yoshida K."/>
            <person name="Sommer R.J."/>
        </authorList>
    </citation>
    <scope>NUCLEOTIDE SEQUENCE</scope>
    <source>
        <strain evidence="1">RS5133</strain>
    </source>
</reference>
<feature type="non-terminal residue" evidence="1">
    <location>
        <position position="1"/>
    </location>
</feature>
<gene>
    <name evidence="1" type="ORF">PFISCL1PPCAC_18075</name>
</gene>
<feature type="non-terminal residue" evidence="1">
    <location>
        <position position="116"/>
    </location>
</feature>
<accession>A0AAV5W5F7</accession>
<dbReference type="EMBL" id="BTSY01000005">
    <property type="protein sequence ID" value="GMT26778.1"/>
    <property type="molecule type" value="Genomic_DNA"/>
</dbReference>
<organism evidence="1 2">
    <name type="scientific">Pristionchus fissidentatus</name>
    <dbReference type="NCBI Taxonomy" id="1538716"/>
    <lineage>
        <taxon>Eukaryota</taxon>
        <taxon>Metazoa</taxon>
        <taxon>Ecdysozoa</taxon>
        <taxon>Nematoda</taxon>
        <taxon>Chromadorea</taxon>
        <taxon>Rhabditida</taxon>
        <taxon>Rhabditina</taxon>
        <taxon>Diplogasteromorpha</taxon>
        <taxon>Diplogasteroidea</taxon>
        <taxon>Neodiplogasteridae</taxon>
        <taxon>Pristionchus</taxon>
    </lineage>
</organism>
<name>A0AAV5W5F7_9BILA</name>
<keyword evidence="2" id="KW-1185">Reference proteome</keyword>
<dbReference type="AlphaFoldDB" id="A0AAV5W5F7"/>
<dbReference type="Proteomes" id="UP001432322">
    <property type="component" value="Unassembled WGS sequence"/>
</dbReference>
<evidence type="ECO:0000313" key="2">
    <source>
        <dbReference type="Proteomes" id="UP001432322"/>
    </source>
</evidence>
<sequence>LIGSSSPIPTMSADYIEKALVHDRVDDLHVTTFVDKPHWQIDVERYKECRQVQALIFSIKEPPVHNEYPNFPLKVQERLAAKREMREKKRMKALMKEDYVEDMEKHPLFPALYLIH</sequence>
<comment type="caution">
    <text evidence="1">The sequence shown here is derived from an EMBL/GenBank/DDBJ whole genome shotgun (WGS) entry which is preliminary data.</text>
</comment>
<protein>
    <submittedName>
        <fullName evidence="1">Uncharacterized protein</fullName>
    </submittedName>
</protein>
<evidence type="ECO:0000313" key="1">
    <source>
        <dbReference type="EMBL" id="GMT26778.1"/>
    </source>
</evidence>
<proteinExistence type="predicted"/>